<name>A0A2T4UFC5_9ACTN</name>
<proteinExistence type="predicted"/>
<evidence type="ECO:0000256" key="4">
    <source>
        <dbReference type="SAM" id="MobiDB-lite"/>
    </source>
</evidence>
<keyword evidence="7" id="KW-1185">Reference proteome</keyword>
<keyword evidence="1" id="KW-0805">Transcription regulation</keyword>
<evidence type="ECO:0000256" key="2">
    <source>
        <dbReference type="ARBA" id="ARBA00023125"/>
    </source>
</evidence>
<reference evidence="6 7" key="1">
    <citation type="submission" date="2018-03" db="EMBL/GenBank/DDBJ databases">
        <title>Aquarubrobacter algicola gen. nov., sp. nov., a novel actinobacterium isolated from shallow eutrophic lake during the end of cyanobacterial harmful algal blooms.</title>
        <authorList>
            <person name="Chun S.J."/>
        </authorList>
    </citation>
    <scope>NUCLEOTIDE SEQUENCE [LARGE SCALE GENOMIC DNA]</scope>
    <source>
        <strain evidence="6 7">Seoho-28</strain>
    </source>
</reference>
<dbReference type="PROSITE" id="PS51118">
    <property type="entry name" value="HTH_HXLR"/>
    <property type="match status" value="1"/>
</dbReference>
<dbReference type="InterPro" id="IPR036390">
    <property type="entry name" value="WH_DNA-bd_sf"/>
</dbReference>
<dbReference type="OrthoDB" id="5183359at2"/>
<sequence length="167" mass="18443">MRHDELFETNCAISRTAGILGERWMISILRAAFFRCRTFEEYQRATGVARNILTDRLNRLVDVGVLERRAYEEHARRTLHEYRLTEAGMDLYPAIAMLMAWGNKHAGFVHGPPVELVHDGCGRVTEPVVTCSCCGEPLDPREVTPRPGPGATKLAPPLGTVGADAAG</sequence>
<dbReference type="PANTHER" id="PTHR33204:SF36">
    <property type="entry name" value="TRANSCRIPTIONAL REGULATORY PROTEIN"/>
    <property type="match status" value="1"/>
</dbReference>
<dbReference type="Gene3D" id="1.10.10.10">
    <property type="entry name" value="Winged helix-like DNA-binding domain superfamily/Winged helix DNA-binding domain"/>
    <property type="match status" value="1"/>
</dbReference>
<accession>A0A2T4UFC5</accession>
<evidence type="ECO:0000313" key="6">
    <source>
        <dbReference type="EMBL" id="PTL56493.1"/>
    </source>
</evidence>
<evidence type="ECO:0000313" key="7">
    <source>
        <dbReference type="Proteomes" id="UP000240739"/>
    </source>
</evidence>
<dbReference type="Proteomes" id="UP000240739">
    <property type="component" value="Unassembled WGS sequence"/>
</dbReference>
<dbReference type="InterPro" id="IPR002577">
    <property type="entry name" value="HTH_HxlR"/>
</dbReference>
<feature type="region of interest" description="Disordered" evidence="4">
    <location>
        <begin position="141"/>
        <end position="167"/>
    </location>
</feature>
<dbReference type="PANTHER" id="PTHR33204">
    <property type="entry name" value="TRANSCRIPTIONAL REGULATOR, MARR FAMILY"/>
    <property type="match status" value="1"/>
</dbReference>
<keyword evidence="2" id="KW-0238">DNA-binding</keyword>
<dbReference type="SUPFAM" id="SSF46785">
    <property type="entry name" value="Winged helix' DNA-binding domain"/>
    <property type="match status" value="1"/>
</dbReference>
<dbReference type="AlphaFoldDB" id="A0A2T4UFC5"/>
<feature type="domain" description="HTH hxlR-type" evidence="5">
    <location>
        <begin position="11"/>
        <end position="110"/>
    </location>
</feature>
<evidence type="ECO:0000259" key="5">
    <source>
        <dbReference type="PROSITE" id="PS51118"/>
    </source>
</evidence>
<dbReference type="RefSeq" id="WP_107570212.1">
    <property type="nucleotide sequence ID" value="NZ_PYYB01000002.1"/>
</dbReference>
<comment type="caution">
    <text evidence="6">The sequence shown here is derived from an EMBL/GenBank/DDBJ whole genome shotgun (WGS) entry which is preliminary data.</text>
</comment>
<evidence type="ECO:0000256" key="1">
    <source>
        <dbReference type="ARBA" id="ARBA00023015"/>
    </source>
</evidence>
<dbReference type="Pfam" id="PF01638">
    <property type="entry name" value="HxlR"/>
    <property type="match status" value="1"/>
</dbReference>
<dbReference type="InterPro" id="IPR036388">
    <property type="entry name" value="WH-like_DNA-bd_sf"/>
</dbReference>
<keyword evidence="3" id="KW-0804">Transcription</keyword>
<organism evidence="6 7">
    <name type="scientific">Paraconexibacter algicola</name>
    <dbReference type="NCBI Taxonomy" id="2133960"/>
    <lineage>
        <taxon>Bacteria</taxon>
        <taxon>Bacillati</taxon>
        <taxon>Actinomycetota</taxon>
        <taxon>Thermoleophilia</taxon>
        <taxon>Solirubrobacterales</taxon>
        <taxon>Paraconexibacteraceae</taxon>
        <taxon>Paraconexibacter</taxon>
    </lineage>
</organism>
<dbReference type="GO" id="GO:0003677">
    <property type="term" value="F:DNA binding"/>
    <property type="evidence" value="ECO:0007669"/>
    <property type="project" value="UniProtKB-KW"/>
</dbReference>
<evidence type="ECO:0000256" key="3">
    <source>
        <dbReference type="ARBA" id="ARBA00023163"/>
    </source>
</evidence>
<dbReference type="EMBL" id="PYYB01000002">
    <property type="protein sequence ID" value="PTL56493.1"/>
    <property type="molecule type" value="Genomic_DNA"/>
</dbReference>
<protein>
    <submittedName>
        <fullName evidence="6">Transcriptional regulator</fullName>
    </submittedName>
</protein>
<gene>
    <name evidence="6" type="ORF">C7Y72_16165</name>
</gene>